<evidence type="ECO:0000259" key="18">
    <source>
        <dbReference type="Pfam" id="PF12862"/>
    </source>
</evidence>
<keyword evidence="11" id="KW-0833">Ubl conjugation pathway</keyword>
<evidence type="ECO:0000313" key="21">
    <source>
        <dbReference type="Proteomes" id="UP001152798"/>
    </source>
</evidence>
<dbReference type="PANTHER" id="PTHR12830">
    <property type="entry name" value="ANAPHASE-PROMOTING COMPLEX SUBUNIT 5"/>
    <property type="match status" value="1"/>
</dbReference>
<evidence type="ECO:0000256" key="16">
    <source>
        <dbReference type="ARBA" id="ARBA00031069"/>
    </source>
</evidence>
<keyword evidence="8" id="KW-0132">Cell division</keyword>
<dbReference type="GO" id="GO:0045842">
    <property type="term" value="P:positive regulation of mitotic metaphase/anaphase transition"/>
    <property type="evidence" value="ECO:0007669"/>
    <property type="project" value="TreeGrafter"/>
</dbReference>
<keyword evidence="6" id="KW-0963">Cytoplasm</keyword>
<dbReference type="Pfam" id="PF12862">
    <property type="entry name" value="ANAPC5"/>
    <property type="match status" value="1"/>
</dbReference>
<evidence type="ECO:0000256" key="6">
    <source>
        <dbReference type="ARBA" id="ARBA00022490"/>
    </source>
</evidence>
<comment type="function">
    <text evidence="17">Component of the anaphase promoting complex/cyclosome (APC/C), a cell cycle-regulated E3 ubiquitin ligase that controls progression through mitosis and the G1 phase of the cell cycle. The APC/C complex acts by mediating ubiquitination and subsequent degradation of target proteins: it mainly mediates the formation of 'Lys-11'-linked polyubiquitin chains and, to a lower extent, the formation of 'Lys-48'- and 'Lys-63'-linked polyubiquitin chains. The APC/C complex catalyzes assembly of branched 'Lys-11'-/'Lys-48'-linked branched ubiquitin chains on target proteins.</text>
</comment>
<feature type="domain" description="Anaphase-promoting complex subunit 5 N-terminal" evidence="19">
    <location>
        <begin position="23"/>
        <end position="180"/>
    </location>
</feature>
<dbReference type="GO" id="GO:0070979">
    <property type="term" value="P:protein K11-linked ubiquitination"/>
    <property type="evidence" value="ECO:0007669"/>
    <property type="project" value="TreeGrafter"/>
</dbReference>
<dbReference type="Gene3D" id="1.25.40.10">
    <property type="entry name" value="Tetratricopeptide repeat domain"/>
    <property type="match status" value="1"/>
</dbReference>
<evidence type="ECO:0000256" key="14">
    <source>
        <dbReference type="ARBA" id="ARBA00023242"/>
    </source>
</evidence>
<evidence type="ECO:0000256" key="10">
    <source>
        <dbReference type="ARBA" id="ARBA00022776"/>
    </source>
</evidence>
<protein>
    <recommendedName>
        <fullName evidence="5">Anaphase-promoting complex subunit 5</fullName>
    </recommendedName>
    <alternativeName>
        <fullName evidence="16">Cyclosome subunit 5</fullName>
    </alternativeName>
</protein>
<keyword evidence="7" id="KW-0597">Phosphoprotein</keyword>
<keyword evidence="10" id="KW-0498">Mitosis</keyword>
<evidence type="ECO:0000256" key="8">
    <source>
        <dbReference type="ARBA" id="ARBA00022618"/>
    </source>
</evidence>
<keyword evidence="15" id="KW-0131">Cell cycle</keyword>
<evidence type="ECO:0000256" key="17">
    <source>
        <dbReference type="ARBA" id="ARBA00045696"/>
    </source>
</evidence>
<comment type="subcellular location">
    <subcellularLocation>
        <location evidence="2">Cytoplasm</location>
        <location evidence="2">Cytoskeleton</location>
        <location evidence="2">Spindle</location>
    </subcellularLocation>
    <subcellularLocation>
        <location evidence="1">Nucleus</location>
    </subcellularLocation>
</comment>
<evidence type="ECO:0000313" key="20">
    <source>
        <dbReference type="EMBL" id="CAH1389710.1"/>
    </source>
</evidence>
<dbReference type="GO" id="GO:0005819">
    <property type="term" value="C:spindle"/>
    <property type="evidence" value="ECO:0007669"/>
    <property type="project" value="UniProtKB-SubCell"/>
</dbReference>
<keyword evidence="13" id="KW-0206">Cytoskeleton</keyword>
<dbReference type="GO" id="GO:0051301">
    <property type="term" value="P:cell division"/>
    <property type="evidence" value="ECO:0007669"/>
    <property type="project" value="UniProtKB-KW"/>
</dbReference>
<feature type="domain" description="Anaphase-promoting complex subunit 5" evidence="18">
    <location>
        <begin position="257"/>
        <end position="350"/>
    </location>
</feature>
<dbReference type="InterPro" id="IPR037679">
    <property type="entry name" value="Apc5"/>
</dbReference>
<name>A0A9P0E473_NEZVI</name>
<evidence type="ECO:0000256" key="1">
    <source>
        <dbReference type="ARBA" id="ARBA00004123"/>
    </source>
</evidence>
<keyword evidence="14" id="KW-0539">Nucleus</keyword>
<evidence type="ECO:0000256" key="15">
    <source>
        <dbReference type="ARBA" id="ARBA00023306"/>
    </source>
</evidence>
<dbReference type="GO" id="GO:0031145">
    <property type="term" value="P:anaphase-promoting complex-dependent catabolic process"/>
    <property type="evidence" value="ECO:0007669"/>
    <property type="project" value="TreeGrafter"/>
</dbReference>
<evidence type="ECO:0000256" key="9">
    <source>
        <dbReference type="ARBA" id="ARBA00022737"/>
    </source>
</evidence>
<organism evidence="20 21">
    <name type="scientific">Nezara viridula</name>
    <name type="common">Southern green stink bug</name>
    <name type="synonym">Cimex viridulus</name>
    <dbReference type="NCBI Taxonomy" id="85310"/>
    <lineage>
        <taxon>Eukaryota</taxon>
        <taxon>Metazoa</taxon>
        <taxon>Ecdysozoa</taxon>
        <taxon>Arthropoda</taxon>
        <taxon>Hexapoda</taxon>
        <taxon>Insecta</taxon>
        <taxon>Pterygota</taxon>
        <taxon>Neoptera</taxon>
        <taxon>Paraneoptera</taxon>
        <taxon>Hemiptera</taxon>
        <taxon>Heteroptera</taxon>
        <taxon>Panheteroptera</taxon>
        <taxon>Pentatomomorpha</taxon>
        <taxon>Pentatomoidea</taxon>
        <taxon>Pentatomidae</taxon>
        <taxon>Pentatominae</taxon>
        <taxon>Nezara</taxon>
    </lineage>
</organism>
<dbReference type="CDD" id="cd16270">
    <property type="entry name" value="Apc5_N"/>
    <property type="match status" value="1"/>
</dbReference>
<comment type="similarity">
    <text evidence="4">Belongs to the APC5 family.</text>
</comment>
<reference evidence="20" key="1">
    <citation type="submission" date="2022-01" db="EMBL/GenBank/DDBJ databases">
        <authorList>
            <person name="King R."/>
        </authorList>
    </citation>
    <scope>NUCLEOTIDE SEQUENCE</scope>
</reference>
<evidence type="ECO:0000256" key="2">
    <source>
        <dbReference type="ARBA" id="ARBA00004186"/>
    </source>
</evidence>
<evidence type="ECO:0000256" key="5">
    <source>
        <dbReference type="ARBA" id="ARBA00016066"/>
    </source>
</evidence>
<dbReference type="InterPro" id="IPR011990">
    <property type="entry name" value="TPR-like_helical_dom_sf"/>
</dbReference>
<dbReference type="AlphaFoldDB" id="A0A9P0E473"/>
<dbReference type="Pfam" id="PF21371">
    <property type="entry name" value="Apc5_N"/>
    <property type="match status" value="1"/>
</dbReference>
<evidence type="ECO:0000256" key="7">
    <source>
        <dbReference type="ARBA" id="ARBA00022553"/>
    </source>
</evidence>
<dbReference type="EMBL" id="OV725077">
    <property type="protein sequence ID" value="CAH1389710.1"/>
    <property type="molecule type" value="Genomic_DNA"/>
</dbReference>
<evidence type="ECO:0000256" key="3">
    <source>
        <dbReference type="ARBA" id="ARBA00004906"/>
    </source>
</evidence>
<accession>A0A9P0E473</accession>
<dbReference type="Proteomes" id="UP001152798">
    <property type="component" value="Chromosome 1"/>
</dbReference>
<sequence length="729" mass="82571">MDPINNDVWNIRGSLKNTMLEYVTPYKICIVILLQEMCLLKSNTWRNFHFRQPVFMDEEESKPIYRRDFCMLALHLIQSPDMEYEEFLAVLNSGKYKLYPDLVDHFKKEIQNLLKRDVGSIMDVLNNIDRISLEQNSYDALIKPSSKLGLFLRRVRLFFDKLYFSQTIAMHKALHAYVHASKPTFPAMDMELSSIGDESEIKASHEGPVGLWSKRQLELFLGEQAKLIQTGDALSPPQLQAKIHDVLTGNPDHVEAHFVSYMNCLRSREFCGAQESLYHYFDRRNPQCDEETKCRGLCYAALNLSILHSSFNHKEEAMFALKEAITLAHESNDNVCLQHTQAWMYKLTNDQKGMLIDRSRVKCEDLNLNYLYSFGLQAYAEHAAKNSDLPAKVFGLLSKSDVVNCQHSLLDLLCTGHAMRAALWAMYGRSELACLSAQLLLHGQASSANGTEPVVIAVSNIALYFTIQGEYGLAWAVINHGKERAPDSKWWVWSESVLCFTESLHRGLWGLAKEAVDRLAAVDPIEALLRESELCFARGDREGAERAGRVALEKSSDLSVMKVRALYALARALPRSAVLSLTDAYHIATHFYVDYWAALIALEMGNIQLEMGLPQQAVKTVEGALLRVLAHGSWSDISDGLVLYAKCRVATYKNKHTDISEAIRLLSKAATLARHIEAYSKLKKIVYLQALLAHSIGMCAERNKFAYEFRLLDEEYRTDDSPLYAGHGC</sequence>
<proteinExistence type="inferred from homology"/>
<dbReference type="InterPro" id="IPR048968">
    <property type="entry name" value="Apc5_N"/>
</dbReference>
<keyword evidence="9" id="KW-0677">Repeat</keyword>
<evidence type="ECO:0000256" key="12">
    <source>
        <dbReference type="ARBA" id="ARBA00022803"/>
    </source>
</evidence>
<dbReference type="OrthoDB" id="2504561at2759"/>
<evidence type="ECO:0000256" key="13">
    <source>
        <dbReference type="ARBA" id="ARBA00023212"/>
    </source>
</evidence>
<dbReference type="PANTHER" id="PTHR12830:SF9">
    <property type="entry name" value="ANAPHASE-PROMOTING COMPLEX SUBUNIT 5"/>
    <property type="match status" value="1"/>
</dbReference>
<evidence type="ECO:0000256" key="4">
    <source>
        <dbReference type="ARBA" id="ARBA00007450"/>
    </source>
</evidence>
<gene>
    <name evidence="20" type="ORF">NEZAVI_LOCUS1056</name>
</gene>
<dbReference type="GO" id="GO:0005680">
    <property type="term" value="C:anaphase-promoting complex"/>
    <property type="evidence" value="ECO:0007669"/>
    <property type="project" value="InterPro"/>
</dbReference>
<dbReference type="InterPro" id="IPR026000">
    <property type="entry name" value="Apc5_dom"/>
</dbReference>
<evidence type="ECO:0000256" key="11">
    <source>
        <dbReference type="ARBA" id="ARBA00022786"/>
    </source>
</evidence>
<keyword evidence="21" id="KW-1185">Reference proteome</keyword>
<comment type="pathway">
    <text evidence="3">Protein modification; protein ubiquitination.</text>
</comment>
<evidence type="ECO:0000259" key="19">
    <source>
        <dbReference type="Pfam" id="PF21371"/>
    </source>
</evidence>
<keyword evidence="12" id="KW-0802">TPR repeat</keyword>